<reference evidence="2 3" key="1">
    <citation type="submission" date="2017-11" db="EMBL/GenBank/DDBJ databases">
        <title>Genome sequence of Entomoplasma freundtii BARC 318 (ATCC 51999).</title>
        <authorList>
            <person name="Lo W.-S."/>
            <person name="Gasparich G.E."/>
            <person name="Kuo C.-H."/>
        </authorList>
    </citation>
    <scope>NUCLEOTIDE SEQUENCE [LARGE SCALE GENOMIC DNA]</scope>
    <source>
        <strain evidence="2 3">BARC 318</strain>
    </source>
</reference>
<sequence>MKSTKDEFAVRKYYLNEFQWFVMKPEGLAQDLAQIKYPALILDTEFFNQSHQIDANLTPLYNEKNKSIVYVLDYALIKTKKDLTLLNKDKLIKNFRLRRRLNDENYDFQKQYTQLIHNFCHLLVKNQVATIIVAGASNDRPILENWIKQCTSYFNRRSAPVILQPEPKLFMLDVYNSLENNMAFANFKADGSVFWEPKNLKPGFYGPETRQLPSLKKFFEYMSQSYPKFGFEDNADIYRLSQNALTFFTVPNFANEKTYHYLNRSVREAEHHCFNDVYKLWELLSFWQNSLKPHASSKPKLNVKQLKPKPPKKQQPQKKPEDKEK</sequence>
<dbReference type="OrthoDB" id="398515at2"/>
<evidence type="ECO:0000256" key="1">
    <source>
        <dbReference type="SAM" id="MobiDB-lite"/>
    </source>
</evidence>
<dbReference type="KEGG" id="efr:EFREU_v1c03280"/>
<name>A0A2K8NRE4_9MOLU</name>
<dbReference type="Proteomes" id="UP000232222">
    <property type="component" value="Chromosome"/>
</dbReference>
<keyword evidence="3" id="KW-1185">Reference proteome</keyword>
<proteinExistence type="predicted"/>
<gene>
    <name evidence="2" type="ORF">EFREU_v1c03280</name>
</gene>
<dbReference type="EMBL" id="CP024962">
    <property type="protein sequence ID" value="ATZ16354.1"/>
    <property type="molecule type" value="Genomic_DNA"/>
</dbReference>
<organism evidence="2 3">
    <name type="scientific">Entomoplasma freundtii</name>
    <dbReference type="NCBI Taxonomy" id="74700"/>
    <lineage>
        <taxon>Bacteria</taxon>
        <taxon>Bacillati</taxon>
        <taxon>Mycoplasmatota</taxon>
        <taxon>Mollicutes</taxon>
        <taxon>Entomoplasmatales</taxon>
        <taxon>Entomoplasmataceae</taxon>
        <taxon>Entomoplasma</taxon>
    </lineage>
</organism>
<protein>
    <submittedName>
        <fullName evidence="2">Uncharacterized protein</fullName>
    </submittedName>
</protein>
<evidence type="ECO:0000313" key="3">
    <source>
        <dbReference type="Proteomes" id="UP000232222"/>
    </source>
</evidence>
<feature type="compositionally biased region" description="Basic residues" evidence="1">
    <location>
        <begin position="306"/>
        <end position="316"/>
    </location>
</feature>
<feature type="region of interest" description="Disordered" evidence="1">
    <location>
        <begin position="294"/>
        <end position="325"/>
    </location>
</feature>
<dbReference type="AlphaFoldDB" id="A0A2K8NRE4"/>
<dbReference type="RefSeq" id="WP_100609305.1">
    <property type="nucleotide sequence ID" value="NZ_CP024962.1"/>
</dbReference>
<evidence type="ECO:0000313" key="2">
    <source>
        <dbReference type="EMBL" id="ATZ16354.1"/>
    </source>
</evidence>
<accession>A0A2K8NRE4</accession>